<dbReference type="AlphaFoldDB" id="A0A1J4KEA9"/>
<dbReference type="Proteomes" id="UP000179807">
    <property type="component" value="Unassembled WGS sequence"/>
</dbReference>
<comment type="caution">
    <text evidence="2">The sequence shown here is derived from an EMBL/GenBank/DDBJ whole genome shotgun (WGS) entry which is preliminary data.</text>
</comment>
<protein>
    <submittedName>
        <fullName evidence="2">Uncharacterized protein</fullName>
    </submittedName>
</protein>
<proteinExistence type="predicted"/>
<accession>A0A1J4KEA9</accession>
<dbReference type="RefSeq" id="XP_068362903.1">
    <property type="nucleotide sequence ID" value="XM_068501816.1"/>
</dbReference>
<reference evidence="2" key="1">
    <citation type="submission" date="2016-10" db="EMBL/GenBank/DDBJ databases">
        <authorList>
            <person name="Benchimol M."/>
            <person name="Almeida L.G."/>
            <person name="Vasconcelos A.T."/>
            <person name="Perreira-Neves A."/>
            <person name="Rosa I.A."/>
            <person name="Tasca T."/>
            <person name="Bogo M.R."/>
            <person name="de Souza W."/>
        </authorList>
    </citation>
    <scope>NUCLEOTIDE SEQUENCE [LARGE SCALE GENOMIC DNA]</scope>
    <source>
        <strain evidence="2">K</strain>
    </source>
</reference>
<evidence type="ECO:0000256" key="1">
    <source>
        <dbReference type="SAM" id="MobiDB-lite"/>
    </source>
</evidence>
<sequence length="90" mass="10118">MSQAKSNKPNNNNQNNFDDDSSDDDAPWEPEDDFNEVFIRVDENNNCVISGPPEKVAKIKEQIVNAVLDGQDKIAASKLNSINSFEFQMQ</sequence>
<feature type="region of interest" description="Disordered" evidence="1">
    <location>
        <begin position="1"/>
        <end position="34"/>
    </location>
</feature>
<gene>
    <name evidence="2" type="ORF">TRFO_21190</name>
</gene>
<dbReference type="EMBL" id="MLAK01000630">
    <property type="protein sequence ID" value="OHT09767.1"/>
    <property type="molecule type" value="Genomic_DNA"/>
</dbReference>
<feature type="compositionally biased region" description="Low complexity" evidence="1">
    <location>
        <begin position="1"/>
        <end position="16"/>
    </location>
</feature>
<dbReference type="GeneID" id="94836520"/>
<evidence type="ECO:0000313" key="2">
    <source>
        <dbReference type="EMBL" id="OHT09767.1"/>
    </source>
</evidence>
<name>A0A1J4KEA9_9EUKA</name>
<dbReference type="VEuPathDB" id="TrichDB:TRFO_21190"/>
<keyword evidence="3" id="KW-1185">Reference proteome</keyword>
<organism evidence="2 3">
    <name type="scientific">Tritrichomonas foetus</name>
    <dbReference type="NCBI Taxonomy" id="1144522"/>
    <lineage>
        <taxon>Eukaryota</taxon>
        <taxon>Metamonada</taxon>
        <taxon>Parabasalia</taxon>
        <taxon>Tritrichomonadida</taxon>
        <taxon>Tritrichomonadidae</taxon>
        <taxon>Tritrichomonas</taxon>
    </lineage>
</organism>
<evidence type="ECO:0000313" key="3">
    <source>
        <dbReference type="Proteomes" id="UP000179807"/>
    </source>
</evidence>
<feature type="compositionally biased region" description="Acidic residues" evidence="1">
    <location>
        <begin position="17"/>
        <end position="34"/>
    </location>
</feature>